<comment type="catalytic activity">
    <reaction evidence="16">
        <text>[E2 ubiquitin-conjugating enzyme]-S-ubiquitinyl-L-cysteine + [acceptor protein]-L-cysteine = [E2 ubiquitin-conjugating enzyme]-L-cysteine + [acceptor protein]-S-ubiquitinyl-L-cysteine.</text>
        <dbReference type="EC" id="2.3.2.36"/>
    </reaction>
</comment>
<accession>A0AAN7PWF6</accession>
<comment type="caution">
    <text evidence="21">The sequence shown here is derived from an EMBL/GenBank/DDBJ whole genome shotgun (WGS) entry which is preliminary data.</text>
</comment>
<evidence type="ECO:0000313" key="22">
    <source>
        <dbReference type="Proteomes" id="UP001353858"/>
    </source>
</evidence>
<evidence type="ECO:0000256" key="14">
    <source>
        <dbReference type="ARBA" id="ARBA00023140"/>
    </source>
</evidence>
<evidence type="ECO:0000256" key="16">
    <source>
        <dbReference type="ARBA" id="ARBA00034438"/>
    </source>
</evidence>
<evidence type="ECO:0000256" key="18">
    <source>
        <dbReference type="PROSITE-ProRule" id="PRU00175"/>
    </source>
</evidence>
<evidence type="ECO:0000256" key="1">
    <source>
        <dbReference type="ARBA" id="ARBA00004585"/>
    </source>
</evidence>
<keyword evidence="4" id="KW-0813">Transport</keyword>
<evidence type="ECO:0000259" key="20">
    <source>
        <dbReference type="PROSITE" id="PS50089"/>
    </source>
</evidence>
<dbReference type="InterPro" id="IPR006845">
    <property type="entry name" value="Pex_N"/>
</dbReference>
<keyword evidence="14" id="KW-0576">Peroxisome</keyword>
<evidence type="ECO:0000256" key="8">
    <source>
        <dbReference type="ARBA" id="ARBA00022771"/>
    </source>
</evidence>
<dbReference type="EMBL" id="JARPUR010000003">
    <property type="protein sequence ID" value="KAK4879379.1"/>
    <property type="molecule type" value="Genomic_DNA"/>
</dbReference>
<dbReference type="InterPro" id="IPR013083">
    <property type="entry name" value="Znf_RING/FYVE/PHD"/>
</dbReference>
<dbReference type="InterPro" id="IPR025654">
    <property type="entry name" value="PEX2/10"/>
</dbReference>
<evidence type="ECO:0000256" key="12">
    <source>
        <dbReference type="ARBA" id="ARBA00022989"/>
    </source>
</evidence>
<dbReference type="PROSITE" id="PS50089">
    <property type="entry name" value="ZF_RING_2"/>
    <property type="match status" value="1"/>
</dbReference>
<sequence length="271" mass="31765">MSSSKLLRVTQLDALYLDREVFKMLLQILHEISSYLPAKFSALYTAEMELLLKCLILYYSIIKNGNTFGQQLLAIKYENMTNSKRTLYSILNCFDCLPKLNVLSQFTTIYKIILQFDALLKVCSFINISYFLRNGRYPLLLDRMLGLKQVYAQDVERSFESKYLARELLWNGFIEILVYIIPLINYHKLKRMLMKVFPLAKRSKTDHSKLTFTTQTICTHCRMSPILPYRMNCPHIFCYTCLKGNQIADPQYECPICQFPNPVTICERVTM</sequence>
<evidence type="ECO:0000256" key="10">
    <source>
        <dbReference type="ARBA" id="ARBA00022833"/>
    </source>
</evidence>
<dbReference type="PANTHER" id="PTHR48178:SF1">
    <property type="entry name" value="PEROXISOME BIOGENESIS FACTOR 2"/>
    <property type="match status" value="1"/>
</dbReference>
<keyword evidence="13 19" id="KW-0472">Membrane</keyword>
<keyword evidence="22" id="KW-1185">Reference proteome</keyword>
<evidence type="ECO:0000256" key="17">
    <source>
        <dbReference type="ARBA" id="ARBA00034523"/>
    </source>
</evidence>
<evidence type="ECO:0000256" key="11">
    <source>
        <dbReference type="ARBA" id="ARBA00022927"/>
    </source>
</evidence>
<keyword evidence="8 18" id="KW-0863">Zinc-finger</keyword>
<feature type="transmembrane region" description="Helical" evidence="19">
    <location>
        <begin position="168"/>
        <end position="186"/>
    </location>
</feature>
<dbReference type="PROSITE" id="PS00518">
    <property type="entry name" value="ZF_RING_1"/>
    <property type="match status" value="1"/>
</dbReference>
<keyword evidence="9" id="KW-0833">Ubl conjugation pathway</keyword>
<dbReference type="GO" id="GO:0008270">
    <property type="term" value="F:zinc ion binding"/>
    <property type="evidence" value="ECO:0007669"/>
    <property type="project" value="UniProtKB-KW"/>
</dbReference>
<evidence type="ECO:0000256" key="7">
    <source>
        <dbReference type="ARBA" id="ARBA00022723"/>
    </source>
</evidence>
<proteinExistence type="inferred from homology"/>
<evidence type="ECO:0000256" key="15">
    <source>
        <dbReference type="ARBA" id="ARBA00032511"/>
    </source>
</evidence>
<keyword evidence="7" id="KW-0479">Metal-binding</keyword>
<comment type="pathway">
    <text evidence="2">Protein modification; protein ubiquitination.</text>
</comment>
<dbReference type="Proteomes" id="UP001353858">
    <property type="component" value="Unassembled WGS sequence"/>
</dbReference>
<evidence type="ECO:0000313" key="21">
    <source>
        <dbReference type="EMBL" id="KAK4879379.1"/>
    </source>
</evidence>
<dbReference type="GO" id="GO:0016558">
    <property type="term" value="P:protein import into peroxisome matrix"/>
    <property type="evidence" value="ECO:0007669"/>
    <property type="project" value="InterPro"/>
</dbReference>
<dbReference type="SUPFAM" id="SSF57850">
    <property type="entry name" value="RING/U-box"/>
    <property type="match status" value="1"/>
</dbReference>
<evidence type="ECO:0000256" key="5">
    <source>
        <dbReference type="ARBA" id="ARBA00022679"/>
    </source>
</evidence>
<reference evidence="22" key="1">
    <citation type="submission" date="2023-01" db="EMBL/GenBank/DDBJ databases">
        <title>Key to firefly adult light organ development and bioluminescence: homeobox transcription factors regulate luciferase expression and transportation to peroxisome.</title>
        <authorList>
            <person name="Fu X."/>
        </authorList>
    </citation>
    <scope>NUCLEOTIDE SEQUENCE [LARGE SCALE GENOMIC DNA]</scope>
</reference>
<dbReference type="EC" id="2.3.2.36" evidence="17"/>
<evidence type="ECO:0000256" key="3">
    <source>
        <dbReference type="ARBA" id="ARBA00008704"/>
    </source>
</evidence>
<dbReference type="Gene3D" id="3.30.40.10">
    <property type="entry name" value="Zinc/RING finger domain, C3HC4 (zinc finger)"/>
    <property type="match status" value="1"/>
</dbReference>
<evidence type="ECO:0000256" key="4">
    <source>
        <dbReference type="ARBA" id="ARBA00022448"/>
    </source>
</evidence>
<evidence type="ECO:0000256" key="19">
    <source>
        <dbReference type="SAM" id="Phobius"/>
    </source>
</evidence>
<keyword evidence="11" id="KW-0653">Protein transport</keyword>
<dbReference type="PANTHER" id="PTHR48178">
    <property type="entry name" value="PEROXISOME BIOGENESIS FACTOR 2"/>
    <property type="match status" value="1"/>
</dbReference>
<gene>
    <name evidence="21" type="ORF">RN001_007525</name>
</gene>
<evidence type="ECO:0000256" key="13">
    <source>
        <dbReference type="ARBA" id="ARBA00023136"/>
    </source>
</evidence>
<dbReference type="Pfam" id="PF04757">
    <property type="entry name" value="Pex2_Pex12"/>
    <property type="match status" value="1"/>
</dbReference>
<dbReference type="GO" id="GO:0005778">
    <property type="term" value="C:peroxisomal membrane"/>
    <property type="evidence" value="ECO:0007669"/>
    <property type="project" value="UniProtKB-SubCell"/>
</dbReference>
<name>A0AAN7PWF6_9COLE</name>
<evidence type="ECO:0000256" key="6">
    <source>
        <dbReference type="ARBA" id="ARBA00022692"/>
    </source>
</evidence>
<feature type="domain" description="RING-type" evidence="20">
    <location>
        <begin position="218"/>
        <end position="258"/>
    </location>
</feature>
<dbReference type="AlphaFoldDB" id="A0AAN7PWF6"/>
<dbReference type="InterPro" id="IPR001841">
    <property type="entry name" value="Znf_RING"/>
</dbReference>
<keyword evidence="5" id="KW-0808">Transferase</keyword>
<organism evidence="21 22">
    <name type="scientific">Aquatica leii</name>
    <dbReference type="NCBI Taxonomy" id="1421715"/>
    <lineage>
        <taxon>Eukaryota</taxon>
        <taxon>Metazoa</taxon>
        <taxon>Ecdysozoa</taxon>
        <taxon>Arthropoda</taxon>
        <taxon>Hexapoda</taxon>
        <taxon>Insecta</taxon>
        <taxon>Pterygota</taxon>
        <taxon>Neoptera</taxon>
        <taxon>Endopterygota</taxon>
        <taxon>Coleoptera</taxon>
        <taxon>Polyphaga</taxon>
        <taxon>Elateriformia</taxon>
        <taxon>Elateroidea</taxon>
        <taxon>Lampyridae</taxon>
        <taxon>Luciolinae</taxon>
        <taxon>Aquatica</taxon>
    </lineage>
</organism>
<comment type="subcellular location">
    <subcellularLocation>
        <location evidence="1">Peroxisome membrane</location>
        <topology evidence="1">Multi-pass membrane protein</topology>
    </subcellularLocation>
</comment>
<evidence type="ECO:0000256" key="2">
    <source>
        <dbReference type="ARBA" id="ARBA00004906"/>
    </source>
</evidence>
<keyword evidence="6 19" id="KW-0812">Transmembrane</keyword>
<comment type="similarity">
    <text evidence="3">Belongs to the pex2/pex10/pex12 family.</text>
</comment>
<keyword evidence="12 19" id="KW-1133">Transmembrane helix</keyword>
<keyword evidence="10" id="KW-0862">Zinc</keyword>
<protein>
    <recommendedName>
        <fullName evidence="17">RING-type E3 ubiquitin transferase (cysteine targeting)</fullName>
        <ecNumber evidence="17">2.3.2.36</ecNumber>
    </recommendedName>
    <alternativeName>
        <fullName evidence="15">Peroxin-2</fullName>
    </alternativeName>
</protein>
<evidence type="ECO:0000256" key="9">
    <source>
        <dbReference type="ARBA" id="ARBA00022786"/>
    </source>
</evidence>
<dbReference type="InterPro" id="IPR017907">
    <property type="entry name" value="Znf_RING_CS"/>
</dbReference>
<dbReference type="GO" id="GO:0061630">
    <property type="term" value="F:ubiquitin protein ligase activity"/>
    <property type="evidence" value="ECO:0007669"/>
    <property type="project" value="UniProtKB-EC"/>
</dbReference>